<feature type="region of interest" description="Disordered" evidence="3">
    <location>
        <begin position="284"/>
        <end position="328"/>
    </location>
</feature>
<feature type="compositionally biased region" description="Low complexity" evidence="3">
    <location>
        <begin position="109"/>
        <end position="119"/>
    </location>
</feature>
<dbReference type="Pfam" id="PF00076">
    <property type="entry name" value="RRM_1"/>
    <property type="match status" value="1"/>
</dbReference>
<dbReference type="STRING" id="4829.A0A168MTX3"/>
<feature type="region of interest" description="Disordered" evidence="3">
    <location>
        <begin position="573"/>
        <end position="593"/>
    </location>
</feature>
<feature type="compositionally biased region" description="Low complexity" evidence="3">
    <location>
        <begin position="22"/>
        <end position="46"/>
    </location>
</feature>
<feature type="domain" description="RRM" evidence="4">
    <location>
        <begin position="62"/>
        <end position="169"/>
    </location>
</feature>
<dbReference type="InterPro" id="IPR000504">
    <property type="entry name" value="RRM_dom"/>
</dbReference>
<feature type="domain" description="RRM" evidence="4">
    <location>
        <begin position="487"/>
        <end position="565"/>
    </location>
</feature>
<dbReference type="SMART" id="SM00360">
    <property type="entry name" value="RRM"/>
    <property type="match status" value="2"/>
</dbReference>
<evidence type="ECO:0000259" key="4">
    <source>
        <dbReference type="PROSITE" id="PS50102"/>
    </source>
</evidence>
<dbReference type="InterPro" id="IPR012677">
    <property type="entry name" value="Nucleotide-bd_a/b_plait_sf"/>
</dbReference>
<dbReference type="InterPro" id="IPR035979">
    <property type="entry name" value="RBD_domain_sf"/>
</dbReference>
<sequence>MMSETSFLPYPSYANDLRGTHPLSSSPAPSSLFNHPHNNVHPSSSSLLQDNSGGLLGLEQVTTIFVVGFPEDMQEREFQNMFMFSPGFEASSLQWYSKDQDDDSATINTSSTSTSSSTTNMPLNGGKKQMIGFAKFRSRLEALEAVEVISGKKVDQDKGLVLKAEMAKKNLHVKRKSIIPTDGSMATSTPLESVFINNNNNSNNNNKSLISGYHDEPFNFSPLPSDLLSPMVDYKSDPFTLAAVHQQHQQHSYNGNSNSMMAPSSTPVFNDNLFGFRSYSIDGRNNGFAPPRPSISSNTSFTKRMSIKQQQQQHQQQQQQQQQQQLFHTNSTRSITEDMDPFNYMSKSSPVPADHVGSYFSDDISFGSLSINDNFGLRSNDHSTLTSPTSPQRSNSLMSRPSLMTVNESAPTAATTNNNGINSSSNNLNLSNNSGNGFMNNMMTMMMMTASSTPRTVTPPTTTTTSSSSTTTTTATTNLADQNPPCNTLYVGNLPPANTVEDELRQLFSKCAGYKRMYFRTKSQGPMCFVEFDDIMYATQCMADLQGHCLSNSFKGGIRLSFSKNPLFIKPQHKAAADQDTPRNGDFAFDPQF</sequence>
<feature type="compositionally biased region" description="Low complexity" evidence="3">
    <location>
        <begin position="452"/>
        <end position="477"/>
    </location>
</feature>
<dbReference type="Proteomes" id="UP000078561">
    <property type="component" value="Unassembled WGS sequence"/>
</dbReference>
<evidence type="ECO:0000256" key="3">
    <source>
        <dbReference type="SAM" id="MobiDB-lite"/>
    </source>
</evidence>
<dbReference type="SUPFAM" id="SSF54928">
    <property type="entry name" value="RNA-binding domain, RBD"/>
    <property type="match status" value="1"/>
</dbReference>
<evidence type="ECO:0000313" key="5">
    <source>
        <dbReference type="EMBL" id="SAL99197.1"/>
    </source>
</evidence>
<feature type="region of interest" description="Disordered" evidence="3">
    <location>
        <begin position="19"/>
        <end position="48"/>
    </location>
</feature>
<evidence type="ECO:0000313" key="6">
    <source>
        <dbReference type="Proteomes" id="UP000078561"/>
    </source>
</evidence>
<organism evidence="5">
    <name type="scientific">Absidia glauca</name>
    <name type="common">Pin mould</name>
    <dbReference type="NCBI Taxonomy" id="4829"/>
    <lineage>
        <taxon>Eukaryota</taxon>
        <taxon>Fungi</taxon>
        <taxon>Fungi incertae sedis</taxon>
        <taxon>Mucoromycota</taxon>
        <taxon>Mucoromycotina</taxon>
        <taxon>Mucoromycetes</taxon>
        <taxon>Mucorales</taxon>
        <taxon>Cunninghamellaceae</taxon>
        <taxon>Absidia</taxon>
    </lineage>
</organism>
<keyword evidence="1 2" id="KW-0694">RNA-binding</keyword>
<feature type="compositionally biased region" description="Low complexity" evidence="3">
    <location>
        <begin position="309"/>
        <end position="325"/>
    </location>
</feature>
<feature type="region of interest" description="Disordered" evidence="3">
    <location>
        <begin position="99"/>
        <end position="124"/>
    </location>
</feature>
<dbReference type="OrthoDB" id="431169at2759"/>
<keyword evidence="6" id="KW-1185">Reference proteome</keyword>
<proteinExistence type="predicted"/>
<dbReference type="Gene3D" id="3.30.70.330">
    <property type="match status" value="2"/>
</dbReference>
<dbReference type="EMBL" id="LT552523">
    <property type="protein sequence ID" value="SAL99197.1"/>
    <property type="molecule type" value="Genomic_DNA"/>
</dbReference>
<evidence type="ECO:0000256" key="2">
    <source>
        <dbReference type="PROSITE-ProRule" id="PRU00176"/>
    </source>
</evidence>
<gene>
    <name evidence="5" type="primary">ABSGL_04784.1 scaffold 5911</name>
</gene>
<reference evidence="5" key="1">
    <citation type="submission" date="2016-04" db="EMBL/GenBank/DDBJ databases">
        <authorList>
            <person name="Evans L.H."/>
            <person name="Alamgir A."/>
            <person name="Owens N."/>
            <person name="Weber N.D."/>
            <person name="Virtaneva K."/>
            <person name="Barbian K."/>
            <person name="Babar A."/>
            <person name="Rosenke K."/>
        </authorList>
    </citation>
    <scope>NUCLEOTIDE SEQUENCE [LARGE SCALE GENOMIC DNA]</scope>
    <source>
        <strain evidence="5">CBS 101.48</strain>
    </source>
</reference>
<dbReference type="InParanoid" id="A0A168MTX3"/>
<protein>
    <recommendedName>
        <fullName evidence="4">RRM domain-containing protein</fullName>
    </recommendedName>
</protein>
<dbReference type="AlphaFoldDB" id="A0A168MTX3"/>
<evidence type="ECO:0000256" key="1">
    <source>
        <dbReference type="ARBA" id="ARBA00022884"/>
    </source>
</evidence>
<accession>A0A168MTX3</accession>
<feature type="region of interest" description="Disordered" evidence="3">
    <location>
        <begin position="452"/>
        <end position="481"/>
    </location>
</feature>
<name>A0A168MTX3_ABSGL</name>
<feature type="compositionally biased region" description="Polar residues" evidence="3">
    <location>
        <begin position="294"/>
        <end position="303"/>
    </location>
</feature>
<dbReference type="PANTHER" id="PTHR10501">
    <property type="entry name" value="U1 SMALL NUCLEAR RIBONUCLEOPROTEIN A/U2 SMALL NUCLEAR RIBONUCLEOPROTEIN B"/>
    <property type="match status" value="1"/>
</dbReference>
<dbReference type="PROSITE" id="PS50102">
    <property type="entry name" value="RRM"/>
    <property type="match status" value="2"/>
</dbReference>
<dbReference type="GO" id="GO:0003723">
    <property type="term" value="F:RNA binding"/>
    <property type="evidence" value="ECO:0007669"/>
    <property type="project" value="UniProtKB-UniRule"/>
</dbReference>